<evidence type="ECO:0000313" key="1">
    <source>
        <dbReference type="EMBL" id="KAJ9655532.1"/>
    </source>
</evidence>
<accession>A0ACC3A584</accession>
<keyword evidence="2" id="KW-1185">Reference proteome</keyword>
<organism evidence="1 2">
    <name type="scientific">Neophaeococcomyces mojaviensis</name>
    <dbReference type="NCBI Taxonomy" id="3383035"/>
    <lineage>
        <taxon>Eukaryota</taxon>
        <taxon>Fungi</taxon>
        <taxon>Dikarya</taxon>
        <taxon>Ascomycota</taxon>
        <taxon>Pezizomycotina</taxon>
        <taxon>Eurotiomycetes</taxon>
        <taxon>Chaetothyriomycetidae</taxon>
        <taxon>Chaetothyriales</taxon>
        <taxon>Chaetothyriales incertae sedis</taxon>
        <taxon>Neophaeococcomyces</taxon>
    </lineage>
</organism>
<sequence>MHVTTSVNQSEGPLGIPSGSAKLAHTEDRTDQEIIASILEPKPVTSEKNVWAFWNTGFESMRSWSQRNVIGWVRLLGPEWTVRILDCCPGSPTNIFNYLDATQPPKCLAESKMEGKYSGQHASDIVRLPLIYEHGGVWLDVGIMLFMHLDDMCWKQLESPRSRYEVALASADPSLVAGLAENFFLAARKGNRFVHRWMRIFFEVWKDRATCDGIHAHPLFQHLVSDSNIARFLQGQDGAKLDYFGAYLAY</sequence>
<proteinExistence type="predicted"/>
<dbReference type="EMBL" id="JAPDRQ010000094">
    <property type="protein sequence ID" value="KAJ9655532.1"/>
    <property type="molecule type" value="Genomic_DNA"/>
</dbReference>
<gene>
    <name evidence="1" type="ORF">H2198_005623</name>
</gene>
<protein>
    <submittedName>
        <fullName evidence="1">Uncharacterized protein</fullName>
    </submittedName>
</protein>
<name>A0ACC3A584_9EURO</name>
<dbReference type="Proteomes" id="UP001172386">
    <property type="component" value="Unassembled WGS sequence"/>
</dbReference>
<evidence type="ECO:0000313" key="2">
    <source>
        <dbReference type="Proteomes" id="UP001172386"/>
    </source>
</evidence>
<comment type="caution">
    <text evidence="1">The sequence shown here is derived from an EMBL/GenBank/DDBJ whole genome shotgun (WGS) entry which is preliminary data.</text>
</comment>
<reference evidence="1" key="1">
    <citation type="submission" date="2022-10" db="EMBL/GenBank/DDBJ databases">
        <title>Culturing micro-colonial fungi from biological soil crusts in the Mojave desert and describing Neophaeococcomyces mojavensis, and introducing the new genera and species Taxawa tesnikishii.</title>
        <authorList>
            <person name="Kurbessoian T."/>
            <person name="Stajich J.E."/>
        </authorList>
    </citation>
    <scope>NUCLEOTIDE SEQUENCE</scope>
    <source>
        <strain evidence="1">JES_112</strain>
    </source>
</reference>